<keyword evidence="7" id="KW-0546">Nucleotide metabolism</keyword>
<sequence>YLLLHAEPCWKTLELFTGTDAATVDAFYSLAMDPATPLSAISIPDPNIPDHFAAARDNRKRPAPDAPANLVTFVTGNKKKLEEVQKILADVPDITLVNQKIDLPELQGDPVYVSREKCLLALKEVPSGAAVITEDTSLCFNALNGMPGPYIKWFLEGVGHEGLNKMLDGYEDKTAYAQTCVAYCAGGDDKEVHVFDGRTNGTIVQPRGPLDFGWDPVFECAEGVEGVTSGVTYAEMDKADKNKVSHRAKAFEQLKAFMASKKAKA</sequence>
<evidence type="ECO:0000256" key="4">
    <source>
        <dbReference type="ARBA" id="ARBA00022741"/>
    </source>
</evidence>
<evidence type="ECO:0000256" key="8">
    <source>
        <dbReference type="RuleBase" id="RU003781"/>
    </source>
</evidence>
<keyword evidence="3" id="KW-0479">Metal-binding</keyword>
<evidence type="ECO:0000313" key="9">
    <source>
        <dbReference type="EMBL" id="GMI28843.1"/>
    </source>
</evidence>
<keyword evidence="10" id="KW-1185">Reference proteome</keyword>
<keyword evidence="5 8" id="KW-0378">Hydrolase</keyword>
<evidence type="ECO:0000256" key="7">
    <source>
        <dbReference type="ARBA" id="ARBA00023080"/>
    </source>
</evidence>
<keyword evidence="6" id="KW-0460">Magnesium</keyword>
<protein>
    <recommendedName>
        <fullName evidence="11">Inosine triphosphate pyrophosphatase</fullName>
    </recommendedName>
</protein>
<dbReference type="InterPro" id="IPR027502">
    <property type="entry name" value="ITPase"/>
</dbReference>
<evidence type="ECO:0000313" key="10">
    <source>
        <dbReference type="Proteomes" id="UP001165060"/>
    </source>
</evidence>
<evidence type="ECO:0000256" key="3">
    <source>
        <dbReference type="ARBA" id="ARBA00022723"/>
    </source>
</evidence>
<feature type="non-terminal residue" evidence="9">
    <location>
        <position position="1"/>
    </location>
</feature>
<comment type="caution">
    <text evidence="9">The sequence shown here is derived from an EMBL/GenBank/DDBJ whole genome shotgun (WGS) entry which is preliminary data.</text>
</comment>
<dbReference type="CDD" id="cd00515">
    <property type="entry name" value="HAM1"/>
    <property type="match status" value="1"/>
</dbReference>
<evidence type="ECO:0008006" key="11">
    <source>
        <dbReference type="Google" id="ProtNLM"/>
    </source>
</evidence>
<name>A0ABQ6MN45_9STRA</name>
<dbReference type="EMBL" id="BRYB01003000">
    <property type="protein sequence ID" value="GMI28843.1"/>
    <property type="molecule type" value="Genomic_DNA"/>
</dbReference>
<dbReference type="Pfam" id="PF01725">
    <property type="entry name" value="Ham1p_like"/>
    <property type="match status" value="1"/>
</dbReference>
<comment type="similarity">
    <text evidence="1 8">Belongs to the HAM1 NTPase family.</text>
</comment>
<evidence type="ECO:0000256" key="5">
    <source>
        <dbReference type="ARBA" id="ARBA00022801"/>
    </source>
</evidence>
<keyword evidence="4" id="KW-0547">Nucleotide-binding</keyword>
<keyword evidence="2" id="KW-0963">Cytoplasm</keyword>
<dbReference type="HAMAP" id="MF_03148">
    <property type="entry name" value="HAM1_NTPase"/>
    <property type="match status" value="1"/>
</dbReference>
<dbReference type="PANTHER" id="PTHR11067:SF9">
    <property type="entry name" value="INOSINE TRIPHOSPHATE PYROPHOSPHATASE"/>
    <property type="match status" value="1"/>
</dbReference>
<gene>
    <name evidence="9" type="ORF">TeGR_g402</name>
</gene>
<dbReference type="Gene3D" id="3.90.950.10">
    <property type="match status" value="1"/>
</dbReference>
<dbReference type="NCBIfam" id="TIGR00042">
    <property type="entry name" value="RdgB/HAM1 family non-canonical purine NTP pyrophosphatase"/>
    <property type="match status" value="1"/>
</dbReference>
<organism evidence="9 10">
    <name type="scientific">Tetraparma gracilis</name>
    <dbReference type="NCBI Taxonomy" id="2962635"/>
    <lineage>
        <taxon>Eukaryota</taxon>
        <taxon>Sar</taxon>
        <taxon>Stramenopiles</taxon>
        <taxon>Ochrophyta</taxon>
        <taxon>Bolidophyceae</taxon>
        <taxon>Parmales</taxon>
        <taxon>Triparmaceae</taxon>
        <taxon>Tetraparma</taxon>
    </lineage>
</organism>
<dbReference type="InterPro" id="IPR029001">
    <property type="entry name" value="ITPase-like_fam"/>
</dbReference>
<proteinExistence type="inferred from homology"/>
<dbReference type="PANTHER" id="PTHR11067">
    <property type="entry name" value="INOSINE TRIPHOSPHATE PYROPHOSPHATASE/HAM1 PROTEIN"/>
    <property type="match status" value="1"/>
</dbReference>
<dbReference type="SUPFAM" id="SSF52972">
    <property type="entry name" value="ITPase-like"/>
    <property type="match status" value="1"/>
</dbReference>
<reference evidence="9 10" key="1">
    <citation type="journal article" date="2023" name="Commun. Biol.">
        <title>Genome analysis of Parmales, the sister group of diatoms, reveals the evolutionary specialization of diatoms from phago-mixotrophs to photoautotrophs.</title>
        <authorList>
            <person name="Ban H."/>
            <person name="Sato S."/>
            <person name="Yoshikawa S."/>
            <person name="Yamada K."/>
            <person name="Nakamura Y."/>
            <person name="Ichinomiya M."/>
            <person name="Sato N."/>
            <person name="Blanc-Mathieu R."/>
            <person name="Endo H."/>
            <person name="Kuwata A."/>
            <person name="Ogata H."/>
        </authorList>
    </citation>
    <scope>NUCLEOTIDE SEQUENCE [LARGE SCALE GENOMIC DNA]</scope>
</reference>
<dbReference type="Proteomes" id="UP001165060">
    <property type="component" value="Unassembled WGS sequence"/>
</dbReference>
<dbReference type="InterPro" id="IPR002637">
    <property type="entry name" value="RdgB/HAM1"/>
</dbReference>
<evidence type="ECO:0000256" key="2">
    <source>
        <dbReference type="ARBA" id="ARBA00022490"/>
    </source>
</evidence>
<evidence type="ECO:0000256" key="6">
    <source>
        <dbReference type="ARBA" id="ARBA00022842"/>
    </source>
</evidence>
<accession>A0ABQ6MN45</accession>
<evidence type="ECO:0000256" key="1">
    <source>
        <dbReference type="ARBA" id="ARBA00008023"/>
    </source>
</evidence>